<name>A0A8J7LK16_9NOST</name>
<feature type="compositionally biased region" description="Polar residues" evidence="1">
    <location>
        <begin position="163"/>
        <end position="173"/>
    </location>
</feature>
<feature type="region of interest" description="Disordered" evidence="1">
    <location>
        <begin position="117"/>
        <end position="140"/>
    </location>
</feature>
<organism evidence="2 3">
    <name type="scientific">Dendronalium phyllosphericum CENA369</name>
    <dbReference type="NCBI Taxonomy" id="1725256"/>
    <lineage>
        <taxon>Bacteria</taxon>
        <taxon>Bacillati</taxon>
        <taxon>Cyanobacteriota</taxon>
        <taxon>Cyanophyceae</taxon>
        <taxon>Nostocales</taxon>
        <taxon>Nostocaceae</taxon>
        <taxon>Dendronalium</taxon>
        <taxon>Dendronalium phyllosphericum</taxon>
    </lineage>
</organism>
<dbReference type="AlphaFoldDB" id="A0A8J7LK16"/>
<evidence type="ECO:0000313" key="3">
    <source>
        <dbReference type="Proteomes" id="UP000662314"/>
    </source>
</evidence>
<dbReference type="Proteomes" id="UP000662314">
    <property type="component" value="Unassembled WGS sequence"/>
</dbReference>
<gene>
    <name evidence="2" type="ORF">I8752_34865</name>
</gene>
<feature type="region of interest" description="Disordered" evidence="1">
    <location>
        <begin position="161"/>
        <end position="202"/>
    </location>
</feature>
<feature type="compositionally biased region" description="Polar residues" evidence="1">
    <location>
        <begin position="187"/>
        <end position="202"/>
    </location>
</feature>
<evidence type="ECO:0000313" key="2">
    <source>
        <dbReference type="EMBL" id="MBH8578038.1"/>
    </source>
</evidence>
<dbReference type="EMBL" id="JAECZA010000312">
    <property type="protein sequence ID" value="MBH8578038.1"/>
    <property type="molecule type" value="Genomic_DNA"/>
</dbReference>
<proteinExistence type="predicted"/>
<evidence type="ECO:0000256" key="1">
    <source>
        <dbReference type="SAM" id="MobiDB-lite"/>
    </source>
</evidence>
<accession>A0A8J7LK16</accession>
<keyword evidence="3" id="KW-1185">Reference proteome</keyword>
<sequence>MLAQFQSLYPNGNLISELVQIFQGKYIVRASVQIEGVTRATGMAAAETVEVAEDQARTRALMVLGITSSPQATVESSPKTVSPQVQSNSDLKTTVGINNTYSSATDRDFGSSETALREGFPTQVSQRGESSPRIGGLRHDEGLANPEGATALARNEHHLKGQWSESEVGSQEISIPPVKEQNIKSDVVTSNTRSASKNDTYNQDLNQSFSLTSDRDLEFDPPAENFDMMADNQLETPLFPSSVASNVTPFTPRSYNSSENVSNLTAASKKKKKAEPVNLSDILAKTDVQIERLGWTKDQGKEHLKKTYGKLGRSLLSEEELLDFLRYLESQPDPVAGF</sequence>
<reference evidence="2 3" key="1">
    <citation type="journal article" date="2021" name="Int. J. Syst. Evol. Microbiol.">
        <title>Amazonocrinis nigriterrae gen. nov., sp. nov., Atlanticothrix silvestris gen. nov., sp. nov. and Dendronalium phyllosphericum gen. nov., sp. nov., nostocacean cyanobacteria from Brazilian environments.</title>
        <authorList>
            <person name="Alvarenga D.O."/>
            <person name="Andreote A.P.D."/>
            <person name="Branco L.H.Z."/>
            <person name="Delbaje E."/>
            <person name="Cruz R.B."/>
            <person name="Varani A.M."/>
            <person name="Fiore M.F."/>
        </authorList>
    </citation>
    <scope>NUCLEOTIDE SEQUENCE [LARGE SCALE GENOMIC DNA]</scope>
    <source>
        <strain evidence="2 3">CENA369</strain>
    </source>
</reference>
<dbReference type="RefSeq" id="WP_214436710.1">
    <property type="nucleotide sequence ID" value="NZ_CAWPUQ010000251.1"/>
</dbReference>
<comment type="caution">
    <text evidence="2">The sequence shown here is derived from an EMBL/GenBank/DDBJ whole genome shotgun (WGS) entry which is preliminary data.</text>
</comment>
<protein>
    <submittedName>
        <fullName evidence="2">Uncharacterized protein</fullName>
    </submittedName>
</protein>